<dbReference type="InterPro" id="IPR016163">
    <property type="entry name" value="Ald_DH_C"/>
</dbReference>
<dbReference type="SUPFAM" id="SSF53720">
    <property type="entry name" value="ALDH-like"/>
    <property type="match status" value="1"/>
</dbReference>
<dbReference type="InterPro" id="IPR016161">
    <property type="entry name" value="Ald_DH/histidinol_DH"/>
</dbReference>
<keyword evidence="3" id="KW-1185">Reference proteome</keyword>
<evidence type="ECO:0000259" key="1">
    <source>
        <dbReference type="Pfam" id="PF00171"/>
    </source>
</evidence>
<dbReference type="EMBL" id="CAJPEX010007100">
    <property type="protein sequence ID" value="CAG0924303.1"/>
    <property type="molecule type" value="Genomic_DNA"/>
</dbReference>
<gene>
    <name evidence="2" type="ORF">NMOB1V02_LOCUS11758</name>
</gene>
<dbReference type="OrthoDB" id="310895at2759"/>
<evidence type="ECO:0000313" key="2">
    <source>
        <dbReference type="EMBL" id="CAD7284151.1"/>
    </source>
</evidence>
<proteinExistence type="predicted"/>
<dbReference type="EMBL" id="OA889137">
    <property type="protein sequence ID" value="CAD7284151.1"/>
    <property type="molecule type" value="Genomic_DNA"/>
</dbReference>
<dbReference type="GO" id="GO:0016620">
    <property type="term" value="F:oxidoreductase activity, acting on the aldehyde or oxo group of donors, NAD or NADP as acceptor"/>
    <property type="evidence" value="ECO:0007669"/>
    <property type="project" value="InterPro"/>
</dbReference>
<organism evidence="2">
    <name type="scientific">Notodromas monacha</name>
    <dbReference type="NCBI Taxonomy" id="399045"/>
    <lineage>
        <taxon>Eukaryota</taxon>
        <taxon>Metazoa</taxon>
        <taxon>Ecdysozoa</taxon>
        <taxon>Arthropoda</taxon>
        <taxon>Crustacea</taxon>
        <taxon>Oligostraca</taxon>
        <taxon>Ostracoda</taxon>
        <taxon>Podocopa</taxon>
        <taxon>Podocopida</taxon>
        <taxon>Cypridocopina</taxon>
        <taxon>Cypridoidea</taxon>
        <taxon>Cyprididae</taxon>
        <taxon>Notodromas</taxon>
    </lineage>
</organism>
<dbReference type="Proteomes" id="UP000678499">
    <property type="component" value="Unassembled WGS sequence"/>
</dbReference>
<evidence type="ECO:0000313" key="3">
    <source>
        <dbReference type="Proteomes" id="UP000678499"/>
    </source>
</evidence>
<dbReference type="Gene3D" id="3.40.309.10">
    <property type="entry name" value="Aldehyde Dehydrogenase, Chain A, domain 2"/>
    <property type="match status" value="1"/>
</dbReference>
<name>A0A7R9BYX6_9CRUS</name>
<sequence>IFEDAEMNNAVKAALLANFLSQGAVCSNGTRVYVHKNVYEEFVERVVDATKAMKIGDPMHEDTVVGATISKQQAEKVLGYVARAKESGAVVLCGGDRVILPQPLDQGFYLSPCVLTNVKDDSEIVKHEVFGAVMCVMSFESEDEVVNRANVWILFFCRVFSRHSIMLRQIET</sequence>
<feature type="non-terminal residue" evidence="2">
    <location>
        <position position="172"/>
    </location>
</feature>
<protein>
    <recommendedName>
        <fullName evidence="1">Aldehyde dehydrogenase domain-containing protein</fullName>
    </recommendedName>
</protein>
<dbReference type="AlphaFoldDB" id="A0A7R9BYX6"/>
<dbReference type="PANTHER" id="PTHR11699">
    <property type="entry name" value="ALDEHYDE DEHYDROGENASE-RELATED"/>
    <property type="match status" value="1"/>
</dbReference>
<feature type="domain" description="Aldehyde dehydrogenase" evidence="1">
    <location>
        <begin position="1"/>
        <end position="150"/>
    </location>
</feature>
<dbReference type="InterPro" id="IPR015590">
    <property type="entry name" value="Aldehyde_DH_dom"/>
</dbReference>
<accession>A0A7R9BYX6</accession>
<dbReference type="Pfam" id="PF00171">
    <property type="entry name" value="Aldedh"/>
    <property type="match status" value="1"/>
</dbReference>
<reference evidence="2" key="1">
    <citation type="submission" date="2020-11" db="EMBL/GenBank/DDBJ databases">
        <authorList>
            <person name="Tran Van P."/>
        </authorList>
    </citation>
    <scope>NUCLEOTIDE SEQUENCE</scope>
</reference>